<dbReference type="SUPFAM" id="SSF56349">
    <property type="entry name" value="DNA breaking-rejoining enzymes"/>
    <property type="match status" value="1"/>
</dbReference>
<dbReference type="Pfam" id="PF02899">
    <property type="entry name" value="Phage_int_SAM_1"/>
    <property type="match status" value="1"/>
</dbReference>
<dbReference type="InterPro" id="IPR013762">
    <property type="entry name" value="Integrase-like_cat_sf"/>
</dbReference>
<gene>
    <name evidence="12" type="ORF">H8L32_01340</name>
</gene>
<dbReference type="Proteomes" id="UP000650424">
    <property type="component" value="Unassembled WGS sequence"/>
</dbReference>
<feature type="domain" description="Tyr recombinase" evidence="10">
    <location>
        <begin position="108"/>
        <end position="307"/>
    </location>
</feature>
<evidence type="ECO:0000256" key="4">
    <source>
        <dbReference type="ARBA" id="ARBA00022829"/>
    </source>
</evidence>
<dbReference type="InterPro" id="IPR002104">
    <property type="entry name" value="Integrase_catalytic"/>
</dbReference>
<evidence type="ECO:0000256" key="6">
    <source>
        <dbReference type="ARBA" id="ARBA00023125"/>
    </source>
</evidence>
<evidence type="ECO:0000259" key="11">
    <source>
        <dbReference type="PROSITE" id="PS51900"/>
    </source>
</evidence>
<keyword evidence="13" id="KW-1185">Reference proteome</keyword>
<dbReference type="EMBL" id="JACOGF010000001">
    <property type="protein sequence ID" value="MBC3916116.1"/>
    <property type="molecule type" value="Genomic_DNA"/>
</dbReference>
<protein>
    <submittedName>
        <fullName evidence="12">Tyrosine-type recombinase/integrase</fullName>
    </submittedName>
</protein>
<evidence type="ECO:0000256" key="5">
    <source>
        <dbReference type="ARBA" id="ARBA00022908"/>
    </source>
</evidence>
<keyword evidence="6 9" id="KW-0238">DNA-binding</keyword>
<organism evidence="12 13">
    <name type="scientific">Undibacterium hunanense</name>
    <dbReference type="NCBI Taxonomy" id="2762292"/>
    <lineage>
        <taxon>Bacteria</taxon>
        <taxon>Pseudomonadati</taxon>
        <taxon>Pseudomonadota</taxon>
        <taxon>Betaproteobacteria</taxon>
        <taxon>Burkholderiales</taxon>
        <taxon>Oxalobacteraceae</taxon>
        <taxon>Undibacterium</taxon>
    </lineage>
</organism>
<dbReference type="RefSeq" id="WP_186945357.1">
    <property type="nucleotide sequence ID" value="NZ_JACOGF010000001.1"/>
</dbReference>
<dbReference type="Gene3D" id="1.10.150.130">
    <property type="match status" value="1"/>
</dbReference>
<dbReference type="PROSITE" id="PS51900">
    <property type="entry name" value="CB"/>
    <property type="match status" value="1"/>
</dbReference>
<dbReference type="InterPro" id="IPR004107">
    <property type="entry name" value="Integrase_SAM-like_N"/>
</dbReference>
<dbReference type="PANTHER" id="PTHR30349:SF77">
    <property type="entry name" value="TYROSINE RECOMBINASE XERC"/>
    <property type="match status" value="1"/>
</dbReference>
<accession>A0ABR6ZJP8</accession>
<dbReference type="PANTHER" id="PTHR30349">
    <property type="entry name" value="PHAGE INTEGRASE-RELATED"/>
    <property type="match status" value="1"/>
</dbReference>
<keyword evidence="4" id="KW-0159">Chromosome partition</keyword>
<evidence type="ECO:0000313" key="12">
    <source>
        <dbReference type="EMBL" id="MBC3916116.1"/>
    </source>
</evidence>
<dbReference type="InterPro" id="IPR010998">
    <property type="entry name" value="Integrase_recombinase_N"/>
</dbReference>
<dbReference type="InterPro" id="IPR011010">
    <property type="entry name" value="DNA_brk_join_enz"/>
</dbReference>
<sequence length="319" mass="37158">MDLLNSCEFFLQHCETEKKLSILTIRAYRNDLNCFVKVTGENAELKNFSETWIEDAAQLWLSDPDLKATTVKRRIACLKSYVRWLFRRKLITFNPLERLHLQIRLPKRLPRNLQTDEIKKLLVIKPENIVGKTNKKNSSALTRLEWDKFTARLAIEVLTLTGVRVSELVKIKLLDIDQALQQIRILGKGNRERLVSFPDTVTTARLNIYRDYAYSRFGFEIAKSLFLNGLGRPANEQYIRRIVRTFAKDAQLDRRVTPHMLRHTAATQLLEAGVDIRYVQKVLGHGSITTTEIYTHVADHALRTEISRANIRKRLEIYR</sequence>
<dbReference type="InterPro" id="IPR044068">
    <property type="entry name" value="CB"/>
</dbReference>
<dbReference type="Pfam" id="PF00589">
    <property type="entry name" value="Phage_integrase"/>
    <property type="match status" value="1"/>
</dbReference>
<dbReference type="PROSITE" id="PS51898">
    <property type="entry name" value="TYR_RECOMBINASE"/>
    <property type="match status" value="1"/>
</dbReference>
<evidence type="ECO:0000256" key="1">
    <source>
        <dbReference type="ARBA" id="ARBA00004496"/>
    </source>
</evidence>
<dbReference type="InterPro" id="IPR050090">
    <property type="entry name" value="Tyrosine_recombinase_XerCD"/>
</dbReference>
<keyword evidence="5" id="KW-0229">DNA integration</keyword>
<evidence type="ECO:0000256" key="8">
    <source>
        <dbReference type="ARBA" id="ARBA00023306"/>
    </source>
</evidence>
<keyword evidence="8" id="KW-0131">Cell cycle</keyword>
<evidence type="ECO:0000256" key="7">
    <source>
        <dbReference type="ARBA" id="ARBA00023172"/>
    </source>
</evidence>
<keyword evidence="7" id="KW-0233">DNA recombination</keyword>
<proteinExistence type="predicted"/>
<reference evidence="12 13" key="1">
    <citation type="submission" date="2020-08" db="EMBL/GenBank/DDBJ databases">
        <title>Novel species isolated from subtropical streams in China.</title>
        <authorList>
            <person name="Lu H."/>
        </authorList>
    </citation>
    <scope>NUCLEOTIDE SEQUENCE [LARGE SCALE GENOMIC DNA]</scope>
    <source>
        <strain evidence="12 13">CY18W</strain>
    </source>
</reference>
<dbReference type="Gene3D" id="1.10.443.10">
    <property type="entry name" value="Intergrase catalytic core"/>
    <property type="match status" value="1"/>
</dbReference>
<keyword evidence="2" id="KW-0963">Cytoplasm</keyword>
<comment type="caution">
    <text evidence="12">The sequence shown here is derived from an EMBL/GenBank/DDBJ whole genome shotgun (WGS) entry which is preliminary data.</text>
</comment>
<evidence type="ECO:0000256" key="9">
    <source>
        <dbReference type="PROSITE-ProRule" id="PRU01248"/>
    </source>
</evidence>
<comment type="subcellular location">
    <subcellularLocation>
        <location evidence="1">Cytoplasm</location>
    </subcellularLocation>
</comment>
<evidence type="ECO:0000313" key="13">
    <source>
        <dbReference type="Proteomes" id="UP000650424"/>
    </source>
</evidence>
<keyword evidence="3" id="KW-0132">Cell division</keyword>
<name>A0ABR6ZJP8_9BURK</name>
<evidence type="ECO:0000259" key="10">
    <source>
        <dbReference type="PROSITE" id="PS51898"/>
    </source>
</evidence>
<evidence type="ECO:0000256" key="2">
    <source>
        <dbReference type="ARBA" id="ARBA00022490"/>
    </source>
</evidence>
<evidence type="ECO:0000256" key="3">
    <source>
        <dbReference type="ARBA" id="ARBA00022618"/>
    </source>
</evidence>
<feature type="domain" description="Core-binding (CB)" evidence="11">
    <location>
        <begin position="1"/>
        <end position="86"/>
    </location>
</feature>